<protein>
    <submittedName>
        <fullName evidence="2">Uncharacterized protein</fullName>
    </submittedName>
</protein>
<accession>A0A7Y9E7J5</accession>
<reference evidence="2 3" key="1">
    <citation type="submission" date="2020-07" db="EMBL/GenBank/DDBJ databases">
        <title>Sequencing the genomes of 1000 actinobacteria strains.</title>
        <authorList>
            <person name="Klenk H.-P."/>
        </authorList>
    </citation>
    <scope>NUCLEOTIDE SEQUENCE [LARGE SCALE GENOMIC DNA]</scope>
    <source>
        <strain evidence="2 3">DSM 21350</strain>
    </source>
</reference>
<organism evidence="2 3">
    <name type="scientific">Nocardioides panaciterrulae</name>
    <dbReference type="NCBI Taxonomy" id="661492"/>
    <lineage>
        <taxon>Bacteria</taxon>
        <taxon>Bacillati</taxon>
        <taxon>Actinomycetota</taxon>
        <taxon>Actinomycetes</taxon>
        <taxon>Propionibacteriales</taxon>
        <taxon>Nocardioidaceae</taxon>
        <taxon>Nocardioides</taxon>
    </lineage>
</organism>
<gene>
    <name evidence="2" type="ORF">BJZ21_002520</name>
</gene>
<evidence type="ECO:0000313" key="2">
    <source>
        <dbReference type="EMBL" id="NYD42437.1"/>
    </source>
</evidence>
<dbReference type="RefSeq" id="WP_179664075.1">
    <property type="nucleotide sequence ID" value="NZ_JACCBG010000001.1"/>
</dbReference>
<sequence>MLVIALVMLVILALAALVMTFAAFPNRGHGVPRAAWLGEAMNRAVGAMPTVENVDGVPSRAARPADPRQPAPAVTAPKASARAS</sequence>
<comment type="caution">
    <text evidence="2">The sequence shown here is derived from an EMBL/GenBank/DDBJ whole genome shotgun (WGS) entry which is preliminary data.</text>
</comment>
<name>A0A7Y9E7J5_9ACTN</name>
<evidence type="ECO:0000256" key="1">
    <source>
        <dbReference type="SAM" id="MobiDB-lite"/>
    </source>
</evidence>
<dbReference type="Proteomes" id="UP000535511">
    <property type="component" value="Unassembled WGS sequence"/>
</dbReference>
<dbReference type="EMBL" id="JACCBG010000001">
    <property type="protein sequence ID" value="NYD42437.1"/>
    <property type="molecule type" value="Genomic_DNA"/>
</dbReference>
<evidence type="ECO:0000313" key="3">
    <source>
        <dbReference type="Proteomes" id="UP000535511"/>
    </source>
</evidence>
<keyword evidence="3" id="KW-1185">Reference proteome</keyword>
<dbReference type="AlphaFoldDB" id="A0A7Y9E7J5"/>
<proteinExistence type="predicted"/>
<feature type="region of interest" description="Disordered" evidence="1">
    <location>
        <begin position="55"/>
        <end position="84"/>
    </location>
</feature>